<feature type="compositionally biased region" description="Basic and acidic residues" evidence="1">
    <location>
        <begin position="233"/>
        <end position="248"/>
    </location>
</feature>
<gene>
    <name evidence="2" type="ORF">EGW08_001053</name>
</gene>
<accession>A0A433UBA9</accession>
<dbReference type="Proteomes" id="UP000271974">
    <property type="component" value="Unassembled WGS sequence"/>
</dbReference>
<proteinExistence type="predicted"/>
<dbReference type="EMBL" id="RQTK01000017">
    <property type="protein sequence ID" value="RUS91140.1"/>
    <property type="molecule type" value="Genomic_DNA"/>
</dbReference>
<comment type="caution">
    <text evidence="2">The sequence shown here is derived from an EMBL/GenBank/DDBJ whole genome shotgun (WGS) entry which is preliminary data.</text>
</comment>
<feature type="compositionally biased region" description="Polar residues" evidence="1">
    <location>
        <begin position="567"/>
        <end position="583"/>
    </location>
</feature>
<dbReference type="AlphaFoldDB" id="A0A433UBA9"/>
<feature type="compositionally biased region" description="Polar residues" evidence="1">
    <location>
        <begin position="290"/>
        <end position="306"/>
    </location>
</feature>
<feature type="region of interest" description="Disordered" evidence="1">
    <location>
        <begin position="425"/>
        <end position="452"/>
    </location>
</feature>
<feature type="compositionally biased region" description="Polar residues" evidence="1">
    <location>
        <begin position="115"/>
        <end position="125"/>
    </location>
</feature>
<protein>
    <submittedName>
        <fullName evidence="2">Uncharacterized protein</fullName>
    </submittedName>
</protein>
<keyword evidence="3" id="KW-1185">Reference proteome</keyword>
<feature type="region of interest" description="Disordered" evidence="1">
    <location>
        <begin position="639"/>
        <end position="731"/>
    </location>
</feature>
<organism evidence="2 3">
    <name type="scientific">Elysia chlorotica</name>
    <name type="common">Eastern emerald elysia</name>
    <name type="synonym">Sea slug</name>
    <dbReference type="NCBI Taxonomy" id="188477"/>
    <lineage>
        <taxon>Eukaryota</taxon>
        <taxon>Metazoa</taxon>
        <taxon>Spiralia</taxon>
        <taxon>Lophotrochozoa</taxon>
        <taxon>Mollusca</taxon>
        <taxon>Gastropoda</taxon>
        <taxon>Heterobranchia</taxon>
        <taxon>Euthyneura</taxon>
        <taxon>Panpulmonata</taxon>
        <taxon>Sacoglossa</taxon>
        <taxon>Placobranchoidea</taxon>
        <taxon>Plakobranchidae</taxon>
        <taxon>Elysia</taxon>
    </lineage>
</organism>
<reference evidence="2 3" key="1">
    <citation type="submission" date="2019-01" db="EMBL/GenBank/DDBJ databases">
        <title>A draft genome assembly of the solar-powered sea slug Elysia chlorotica.</title>
        <authorList>
            <person name="Cai H."/>
            <person name="Li Q."/>
            <person name="Fang X."/>
            <person name="Li J."/>
            <person name="Curtis N.E."/>
            <person name="Altenburger A."/>
            <person name="Shibata T."/>
            <person name="Feng M."/>
            <person name="Maeda T."/>
            <person name="Schwartz J.A."/>
            <person name="Shigenobu S."/>
            <person name="Lundholm N."/>
            <person name="Nishiyama T."/>
            <person name="Yang H."/>
            <person name="Hasebe M."/>
            <person name="Li S."/>
            <person name="Pierce S.K."/>
            <person name="Wang J."/>
        </authorList>
    </citation>
    <scope>NUCLEOTIDE SEQUENCE [LARGE SCALE GENOMIC DNA]</scope>
    <source>
        <strain evidence="2">EC2010</strain>
        <tissue evidence="2">Whole organism of an adult</tissue>
    </source>
</reference>
<feature type="region of interest" description="Disordered" evidence="1">
    <location>
        <begin position="89"/>
        <end position="140"/>
    </location>
</feature>
<evidence type="ECO:0000256" key="1">
    <source>
        <dbReference type="SAM" id="MobiDB-lite"/>
    </source>
</evidence>
<feature type="region of interest" description="Disordered" evidence="1">
    <location>
        <begin position="919"/>
        <end position="943"/>
    </location>
</feature>
<feature type="compositionally biased region" description="Polar residues" evidence="1">
    <location>
        <begin position="264"/>
        <end position="274"/>
    </location>
</feature>
<feature type="region of interest" description="Disordered" evidence="1">
    <location>
        <begin position="34"/>
        <end position="74"/>
    </location>
</feature>
<name>A0A433UBA9_ELYCH</name>
<feature type="region of interest" description="Disordered" evidence="1">
    <location>
        <begin position="563"/>
        <end position="583"/>
    </location>
</feature>
<feature type="compositionally biased region" description="Basic and acidic residues" evidence="1">
    <location>
        <begin position="884"/>
        <end position="894"/>
    </location>
</feature>
<feature type="region of interest" description="Disordered" evidence="1">
    <location>
        <begin position="369"/>
        <end position="407"/>
    </location>
</feature>
<sequence>MEPFEVNKSRTKPSKFSLGRLLTLKKSIIDSFSLLSRSQREDQTDTPNHSQLEESVRQSEVTSDTSAPTFTPAVEFPLNLDEEKARLDQTKTHTEEIDDCGTSPAVLEEDRCPGTSKTCISSTDARPNMDPYTIPDCDDPSFYNTIPEKGALVRPYEYPVFDGTAPSVVSSAGLCEAGQFRSLTLPDQNTFTHERRHSPVYETVGPTYPPKSYDLQKEHSDIEIHRRASGLAKGEDKQSEPHDPKESYARAAAPQRLSVDRMCQDNNTNGSPWSERSMEGAELIDYQPSSQAGDIETTSQAQNGLTRSRPMKVKMKEKGTQTEPELFDLLDCGFTSSGTHSACPDPNMHRIPDGNARKQFKHTRNVNYIGRQNNDYYNDPQITPQPSTSGRMFRHTSNDDTRSAFSSEGADSDFDFYSSVPASSVNPGAMAPNGEPRGTPVDSPSRASSRGCEDRITLKQQEGSSRSDLCGSSLDEVTRQFFLDDDALSDDVFMEEADQYKYPFWKYNDDPSPRTLDSIAENCQNVTFSTTTDYRQLKATFNPEDTCSFVGGKETAMHINTRGGKISTGTRESSRGAGNSCSSVKSDEMYAYKYDDIDEVLETFNGLSALRQTNLDENDATVMGVHDVRLKNHLQSGIAVCKDGPSPVTAQETDRCLQPRDAANNIHEQGGARGPRHDAEVPAPSASRQRNSSDNGDEVDSRFADMFDSLRKNSVQSKSRQMWRKRRSNHKRSLLAAQNRTFIDANKQSGLEDKETLSAMSNSLYTFPTDHNEQSLLPSKPLRGILKRSVLPQPVSTAERNLFEQTYGIENGPCRVQRRRARSLGVEVYPLERTEAMYCGEIRDQQYKVAKAHSPQSPVNAPDFNAILKQSGQLCPKRRSKSLTTERHQQHRDEADFYPELRDANGREAKVIFEHQNATEEERTNAQNLTPGIHEPTNTPSNDGSSMSYAHHLKGDAFKGVKQVSGVVEKLAGPKQSRLSWQSQRTCGDFKNSFPTPSPPGVEIHPREVRPITARKNSLEVYRWSTCVHWRRNLQHRQEGKPGCYDNGVVLQHVISVCPPGSPPATL</sequence>
<feature type="region of interest" description="Disordered" evidence="1">
    <location>
        <begin position="228"/>
        <end position="276"/>
    </location>
</feature>
<feature type="region of interest" description="Disordered" evidence="1">
    <location>
        <begin position="290"/>
        <end position="320"/>
    </location>
</feature>
<feature type="compositionally biased region" description="Polar residues" evidence="1">
    <location>
        <begin position="370"/>
        <end position="390"/>
    </location>
</feature>
<feature type="compositionally biased region" description="Polar residues" evidence="1">
    <location>
        <begin position="58"/>
        <end position="69"/>
    </location>
</feature>
<feature type="compositionally biased region" description="Basic residues" evidence="1">
    <location>
        <begin position="721"/>
        <end position="731"/>
    </location>
</feature>
<feature type="region of interest" description="Disordered" evidence="1">
    <location>
        <begin position="200"/>
        <end position="219"/>
    </location>
</feature>
<evidence type="ECO:0000313" key="3">
    <source>
        <dbReference type="Proteomes" id="UP000271974"/>
    </source>
</evidence>
<dbReference type="OrthoDB" id="6160581at2759"/>
<feature type="compositionally biased region" description="Polar residues" evidence="1">
    <location>
        <begin position="925"/>
        <end position="943"/>
    </location>
</feature>
<feature type="compositionally biased region" description="Basic and acidic residues" evidence="1">
    <location>
        <begin position="699"/>
        <end position="711"/>
    </location>
</feature>
<evidence type="ECO:0000313" key="2">
    <source>
        <dbReference type="EMBL" id="RUS91140.1"/>
    </source>
</evidence>
<feature type="region of interest" description="Disordered" evidence="1">
    <location>
        <begin position="875"/>
        <end position="894"/>
    </location>
</feature>